<evidence type="ECO:0000313" key="2">
    <source>
        <dbReference type="EMBL" id="PPU84610.1"/>
    </source>
</evidence>
<evidence type="ECO:0000259" key="1">
    <source>
        <dbReference type="Pfam" id="PF00149"/>
    </source>
</evidence>
<comment type="caution">
    <text evidence="2">The sequence shown here is derived from an EMBL/GenBank/DDBJ whole genome shotgun (WGS) entry which is preliminary data.</text>
</comment>
<dbReference type="InterPro" id="IPR004843">
    <property type="entry name" value="Calcineurin-like_PHP"/>
</dbReference>
<dbReference type="InterPro" id="IPR024173">
    <property type="entry name" value="Pesterase_MJ0037-like"/>
</dbReference>
<dbReference type="NCBIfam" id="TIGR04123">
    <property type="entry name" value="P_estr_lig_assc"/>
    <property type="match status" value="1"/>
</dbReference>
<organism evidence="2 3">
    <name type="scientific">Xanthomonas sacchari</name>
    <dbReference type="NCBI Taxonomy" id="56458"/>
    <lineage>
        <taxon>Bacteria</taxon>
        <taxon>Pseudomonadati</taxon>
        <taxon>Pseudomonadota</taxon>
        <taxon>Gammaproteobacteria</taxon>
        <taxon>Lysobacterales</taxon>
        <taxon>Lysobacteraceae</taxon>
        <taxon>Xanthomonas</taxon>
    </lineage>
</organism>
<dbReference type="Gene3D" id="3.60.21.10">
    <property type="match status" value="1"/>
</dbReference>
<dbReference type="Proteomes" id="UP000247346">
    <property type="component" value="Unassembled WGS sequence"/>
</dbReference>
<proteinExistence type="predicted"/>
<dbReference type="Pfam" id="PF00149">
    <property type="entry name" value="Metallophos"/>
    <property type="match status" value="1"/>
</dbReference>
<dbReference type="RefSeq" id="WP_010342289.1">
    <property type="nucleotide sequence ID" value="NZ_CP132343.1"/>
</dbReference>
<dbReference type="GO" id="GO:0016787">
    <property type="term" value="F:hydrolase activity"/>
    <property type="evidence" value="ECO:0007669"/>
    <property type="project" value="InterPro"/>
</dbReference>
<dbReference type="EMBL" id="MDEK01000002">
    <property type="protein sequence ID" value="PPU84610.1"/>
    <property type="molecule type" value="Genomic_DNA"/>
</dbReference>
<sequence length="216" mass="23468">MRAELDWLLAGEPMRLLGDRALYWPARRRLLIADLHLGKADVFRRAGIGLPRGGTALDLARLSALLQAQDAVELWILGDVLHGAAPDADWQRQWHAWRAQHPQLRVAAIAGNHDRALAGAGLDIALLGAQVEDGPFVLRHDPVTDTQRHVLCGHLHPLAKLPGLRPRWPAFWLRDGMTVLPAFSHFTAGVAPVLAPGERLVACVEGAAFALPVATA</sequence>
<dbReference type="AlphaFoldDB" id="A0A2P5Z7X5"/>
<dbReference type="OrthoDB" id="9795838at2"/>
<dbReference type="PANTHER" id="PTHR39323:SF1">
    <property type="entry name" value="BLR1149 PROTEIN"/>
    <property type="match status" value="1"/>
</dbReference>
<gene>
    <name evidence="2" type="ORF">XsacCFBP4641_02105</name>
</gene>
<dbReference type="PIRSF" id="PIRSF000887">
    <property type="entry name" value="Pesterase_MJ0037"/>
    <property type="match status" value="1"/>
</dbReference>
<dbReference type="PANTHER" id="PTHR39323">
    <property type="entry name" value="BLR1149 PROTEIN"/>
    <property type="match status" value="1"/>
</dbReference>
<dbReference type="InterPro" id="IPR029052">
    <property type="entry name" value="Metallo-depent_PP-like"/>
</dbReference>
<reference evidence="2 3" key="1">
    <citation type="submission" date="2016-08" db="EMBL/GenBank/DDBJ databases">
        <authorList>
            <person name="Seilhamer J.J."/>
        </authorList>
    </citation>
    <scope>NUCLEOTIDE SEQUENCE [LARGE SCALE GENOMIC DNA]</scope>
    <source>
        <strain evidence="2 3">CFBP4641</strain>
    </source>
</reference>
<dbReference type="SUPFAM" id="SSF56300">
    <property type="entry name" value="Metallo-dependent phosphatases"/>
    <property type="match status" value="1"/>
</dbReference>
<feature type="domain" description="Calcineurin-like phosphoesterase" evidence="1">
    <location>
        <begin position="30"/>
        <end position="122"/>
    </location>
</feature>
<dbReference type="STRING" id="56458.SB85_06480"/>
<name>A0A2P5Z7X5_9XANT</name>
<accession>A0A2P5Z7X5</accession>
<dbReference type="InterPro" id="IPR026336">
    <property type="entry name" value="PdeM-like"/>
</dbReference>
<evidence type="ECO:0000313" key="3">
    <source>
        <dbReference type="Proteomes" id="UP000247346"/>
    </source>
</evidence>
<dbReference type="GeneID" id="93878256"/>
<protein>
    <submittedName>
        <fullName evidence="2">Phosphoesterase</fullName>
    </submittedName>
</protein>